<protein>
    <submittedName>
        <fullName evidence="2">Uncharacterized protein</fullName>
    </submittedName>
</protein>
<evidence type="ECO:0000313" key="3">
    <source>
        <dbReference type="Proteomes" id="UP000018144"/>
    </source>
</evidence>
<dbReference type="EMBL" id="HF935265">
    <property type="protein sequence ID" value="CCX05667.1"/>
    <property type="molecule type" value="Genomic_DNA"/>
</dbReference>
<feature type="region of interest" description="Disordered" evidence="1">
    <location>
        <begin position="17"/>
        <end position="51"/>
    </location>
</feature>
<dbReference type="Proteomes" id="UP000018144">
    <property type="component" value="Unassembled WGS sequence"/>
</dbReference>
<proteinExistence type="predicted"/>
<accession>U4KW65</accession>
<evidence type="ECO:0000256" key="1">
    <source>
        <dbReference type="SAM" id="MobiDB-lite"/>
    </source>
</evidence>
<keyword evidence="3" id="KW-1185">Reference proteome</keyword>
<dbReference type="AlphaFoldDB" id="U4KW65"/>
<reference evidence="2 3" key="1">
    <citation type="journal article" date="2013" name="PLoS Genet.">
        <title>The genome and development-dependent transcriptomes of Pyronema confluens: a window into fungal evolution.</title>
        <authorList>
            <person name="Traeger S."/>
            <person name="Altegoer F."/>
            <person name="Freitag M."/>
            <person name="Gabaldon T."/>
            <person name="Kempken F."/>
            <person name="Kumar A."/>
            <person name="Marcet-Houben M."/>
            <person name="Poggeler S."/>
            <person name="Stajich J.E."/>
            <person name="Nowrousian M."/>
        </authorList>
    </citation>
    <scope>NUCLEOTIDE SEQUENCE [LARGE SCALE GENOMIC DNA]</scope>
    <source>
        <strain evidence="3">CBS 100304</strain>
        <tissue evidence="2">Vegetative mycelium</tissue>
    </source>
</reference>
<gene>
    <name evidence="2" type="ORF">PCON_05254</name>
</gene>
<organism evidence="2 3">
    <name type="scientific">Pyronema omphalodes (strain CBS 100304)</name>
    <name type="common">Pyronema confluens</name>
    <dbReference type="NCBI Taxonomy" id="1076935"/>
    <lineage>
        <taxon>Eukaryota</taxon>
        <taxon>Fungi</taxon>
        <taxon>Dikarya</taxon>
        <taxon>Ascomycota</taxon>
        <taxon>Pezizomycotina</taxon>
        <taxon>Pezizomycetes</taxon>
        <taxon>Pezizales</taxon>
        <taxon>Pyronemataceae</taxon>
        <taxon>Pyronema</taxon>
    </lineage>
</organism>
<name>U4KW65_PYROM</name>
<sequence>MAPRTISSASALALYQPPRLPTAPPLSVRSGIQKRRRLRNRTQPQKLSRGKGYTWRPVEAVPSSSLGKQPSVWKSVPSLGSDDVVPMEVCIEEDWNEVPEFYILDGDKKLGPEMWPVCMEVDGSEDWDLDEMILDECEAAMEELRNGVEDMDLDNIPPCQENQIFGFGYCPMEGVELEVQGQSFRHITSRQFKGNITMQIQLSIEMQLQEGPIVQETVRLNLITGDI</sequence>
<dbReference type="OrthoDB" id="10486608at2759"/>
<evidence type="ECO:0000313" key="2">
    <source>
        <dbReference type="EMBL" id="CCX05667.1"/>
    </source>
</evidence>